<dbReference type="Proteomes" id="UP000829455">
    <property type="component" value="Chromosome"/>
</dbReference>
<dbReference type="RefSeq" id="WP_003758790.1">
    <property type="nucleotide sequence ID" value="NZ_CP094241.1"/>
</dbReference>
<organism evidence="1 2">
    <name type="scientific">Neisseria macacae ATCC 33926</name>
    <dbReference type="NCBI Taxonomy" id="997348"/>
    <lineage>
        <taxon>Bacteria</taxon>
        <taxon>Pseudomonadati</taxon>
        <taxon>Pseudomonadota</taxon>
        <taxon>Betaproteobacteria</taxon>
        <taxon>Neisseriales</taxon>
        <taxon>Neisseriaceae</taxon>
        <taxon>Neisseria</taxon>
    </lineage>
</organism>
<protein>
    <submittedName>
        <fullName evidence="1">Uncharacterized protein</fullName>
    </submittedName>
</protein>
<dbReference type="EMBL" id="CP094241">
    <property type="protein sequence ID" value="UNV85161.1"/>
    <property type="molecule type" value="Genomic_DNA"/>
</dbReference>
<proteinExistence type="predicted"/>
<reference evidence="1 2" key="1">
    <citation type="submission" date="2022-03" db="EMBL/GenBank/DDBJ databases">
        <title>Genome sequencing of Neisseria macacae.</title>
        <authorList>
            <person name="Baek M.-G."/>
        </authorList>
    </citation>
    <scope>NUCLEOTIDE SEQUENCE [LARGE SCALE GENOMIC DNA]</scope>
    <source>
        <strain evidence="1 2">ATCC 33926</strain>
    </source>
</reference>
<keyword evidence="2" id="KW-1185">Reference proteome</keyword>
<sequence length="60" mass="6614">MSVAHFGKTEILRLRASADNVFGTRFQTTFPCLPPYSKGKGRLKTPLGFSDDLTLCPVLI</sequence>
<evidence type="ECO:0000313" key="2">
    <source>
        <dbReference type="Proteomes" id="UP000829455"/>
    </source>
</evidence>
<gene>
    <name evidence="1" type="ORF">MON40_01095</name>
</gene>
<evidence type="ECO:0000313" key="1">
    <source>
        <dbReference type="EMBL" id="UNV85161.1"/>
    </source>
</evidence>
<name>A0ABY3Y7N4_9NEIS</name>
<accession>A0ABY3Y7N4</accession>